<dbReference type="Pfam" id="PF23865">
    <property type="entry name" value="DUF7223"/>
    <property type="match status" value="1"/>
</dbReference>
<accession>A0ABQ0GEE0</accession>
<comment type="caution">
    <text evidence="3">The sequence shown here is derived from an EMBL/GenBank/DDBJ whole genome shotgun (WGS) entry which is preliminary data.</text>
</comment>
<evidence type="ECO:0000313" key="3">
    <source>
        <dbReference type="EMBL" id="GAB1316114.1"/>
    </source>
</evidence>
<proteinExistence type="predicted"/>
<dbReference type="Gene3D" id="1.10.287.700">
    <property type="entry name" value="Helix hairpin bin"/>
    <property type="match status" value="1"/>
</dbReference>
<dbReference type="InterPro" id="IPR055647">
    <property type="entry name" value="DUF7223"/>
</dbReference>
<evidence type="ECO:0000259" key="1">
    <source>
        <dbReference type="Pfam" id="PF22974"/>
    </source>
</evidence>
<protein>
    <submittedName>
        <fullName evidence="3">Uncharacterized protein</fullName>
    </submittedName>
</protein>
<dbReference type="Pfam" id="PF22974">
    <property type="entry name" value="DUF7029"/>
    <property type="match status" value="1"/>
</dbReference>
<feature type="domain" description="DUF7029" evidence="1">
    <location>
        <begin position="109"/>
        <end position="212"/>
    </location>
</feature>
<sequence>MVRPDFFLAAALAASTHAQARNVERLGARHLRGSRNPISTRETQYVSSRDTPIVPAPSAPVILQPLRIPRPGNSKRDRRTALELKAAETLYWSGQDGTVAKLTIETPGGTENIVNLEMIDDMVRQVTCPSSEGEFKVAFAEEADFNDAEDIWQWVNQEADNHFLLLVGAGTCGWNTERIVYNVTDLIYNDEAETAVLEAKRTTWKLAAHTFDLTVGSAALPPAPSAAGGKANRRHPGIFDKVGDFFEDAGDKITDTVTDVADTVSEGVGDAVDAIAGGAADAADKVTDIVDNIDPSVSVDPSFTIPLASNLTAKSLSFTLPGTTPSGGDTTLSATCLDCTTAGSLTLQAHFSARFFELTDAAVEVALPAEGLTATALLGVTLRGDVLQPVTRSIPLFEIAPGGVSIPGVLTIGPTVGVSLGMEVGGVRGSVTATMGGSATVQGGSKARLDFLDESRTGKEGWGVDFQGEEFKVEAAVDARASVFLRGAVGVEISVLESGFAAQLTADAPTLSATLKAAASTDCTVCGNFQTGVQGSLNFGTSIGVSLTKKVAGTETPLWSLNFAEVNTPAIAEFCQGFGPQGEQCLANTLL</sequence>
<feature type="domain" description="DUF7223" evidence="2">
    <location>
        <begin position="329"/>
        <end position="549"/>
    </location>
</feature>
<keyword evidence="4" id="KW-1185">Reference proteome</keyword>
<evidence type="ECO:0000259" key="2">
    <source>
        <dbReference type="Pfam" id="PF23865"/>
    </source>
</evidence>
<gene>
    <name evidence="3" type="ORF">MFIFM68171_06324</name>
</gene>
<dbReference type="GeneID" id="98177067"/>
<name>A0ABQ0GEE0_9PEZI</name>
<evidence type="ECO:0000313" key="4">
    <source>
        <dbReference type="Proteomes" id="UP001628179"/>
    </source>
</evidence>
<dbReference type="InterPro" id="IPR054293">
    <property type="entry name" value="DUF7029"/>
</dbReference>
<reference evidence="3 4" key="1">
    <citation type="submission" date="2024-09" db="EMBL/GenBank/DDBJ databases">
        <title>Itraconazole resistance in Madurella fahalii resulting from another homologue of gene encoding cytochrome P450 14-alpha sterol demethylase (CYP51).</title>
        <authorList>
            <person name="Yoshioka I."/>
            <person name="Fahal A.H."/>
            <person name="Kaneko S."/>
            <person name="Yaguchi T."/>
        </authorList>
    </citation>
    <scope>NUCLEOTIDE SEQUENCE [LARGE SCALE GENOMIC DNA]</scope>
    <source>
        <strain evidence="3 4">IFM 68171</strain>
    </source>
</reference>
<dbReference type="Proteomes" id="UP001628179">
    <property type="component" value="Unassembled WGS sequence"/>
</dbReference>
<dbReference type="RefSeq" id="XP_070917845.1">
    <property type="nucleotide sequence ID" value="XM_071061744.1"/>
</dbReference>
<organism evidence="3 4">
    <name type="scientific">Madurella fahalii</name>
    <dbReference type="NCBI Taxonomy" id="1157608"/>
    <lineage>
        <taxon>Eukaryota</taxon>
        <taxon>Fungi</taxon>
        <taxon>Dikarya</taxon>
        <taxon>Ascomycota</taxon>
        <taxon>Pezizomycotina</taxon>
        <taxon>Sordariomycetes</taxon>
        <taxon>Sordariomycetidae</taxon>
        <taxon>Sordariales</taxon>
        <taxon>Sordariales incertae sedis</taxon>
        <taxon>Madurella</taxon>
    </lineage>
</organism>
<dbReference type="EMBL" id="BAAFSV010000003">
    <property type="protein sequence ID" value="GAB1316114.1"/>
    <property type="molecule type" value="Genomic_DNA"/>
</dbReference>